<dbReference type="Gene3D" id="3.10.20.30">
    <property type="match status" value="1"/>
</dbReference>
<comment type="caution">
    <text evidence="8">The sequence shown here is derived from an EMBL/GenBank/DDBJ whole genome shotgun (WGS) entry which is preliminary data.</text>
</comment>
<evidence type="ECO:0000256" key="2">
    <source>
        <dbReference type="ARBA" id="ARBA00022714"/>
    </source>
</evidence>
<dbReference type="SUPFAM" id="SSF54292">
    <property type="entry name" value="2Fe-2S ferredoxin-like"/>
    <property type="match status" value="1"/>
</dbReference>
<dbReference type="InterPro" id="IPR001055">
    <property type="entry name" value="Adrenodoxin-like"/>
</dbReference>
<keyword evidence="2" id="KW-0001">2Fe-2S</keyword>
<dbReference type="PRINTS" id="PR00355">
    <property type="entry name" value="ADRENODOXIN"/>
</dbReference>
<evidence type="ECO:0000313" key="8">
    <source>
        <dbReference type="EMBL" id="MDP9821912.1"/>
    </source>
</evidence>
<keyword evidence="3" id="KW-0479">Metal-binding</keyword>
<feature type="domain" description="2Fe-2S ferredoxin-type" evidence="7">
    <location>
        <begin position="3"/>
        <end position="106"/>
    </location>
</feature>
<sequence>MSTIVYIDPHGTKHTVDASDGDSLMEVAVRQGVPGVVGQCGGSLACASCHVYVQAPWTEVVGPASDMEDDMLDGAMAPRLPESRLSCQIRASADLDGLIVEVAPEQL</sequence>
<keyword evidence="9" id="KW-1185">Reference proteome</keyword>
<accession>A0ABT9NNS8</accession>
<evidence type="ECO:0000256" key="5">
    <source>
        <dbReference type="ARBA" id="ARBA00023014"/>
    </source>
</evidence>
<evidence type="ECO:0000256" key="6">
    <source>
        <dbReference type="ARBA" id="ARBA00034078"/>
    </source>
</evidence>
<evidence type="ECO:0000256" key="4">
    <source>
        <dbReference type="ARBA" id="ARBA00023004"/>
    </source>
</evidence>
<dbReference type="PROSITE" id="PS51085">
    <property type="entry name" value="2FE2S_FER_2"/>
    <property type="match status" value="1"/>
</dbReference>
<reference evidence="8 9" key="1">
    <citation type="submission" date="2023-07" db="EMBL/GenBank/DDBJ databases">
        <title>Sequencing the genomes of 1000 actinobacteria strains.</title>
        <authorList>
            <person name="Klenk H.-P."/>
        </authorList>
    </citation>
    <scope>NUCLEOTIDE SEQUENCE [LARGE SCALE GENOMIC DNA]</scope>
    <source>
        <strain evidence="8 9">GD13</strain>
    </source>
</reference>
<organism evidence="8 9">
    <name type="scientific">Nocardioides massiliensis</name>
    <dbReference type="NCBI Taxonomy" id="1325935"/>
    <lineage>
        <taxon>Bacteria</taxon>
        <taxon>Bacillati</taxon>
        <taxon>Actinomycetota</taxon>
        <taxon>Actinomycetes</taxon>
        <taxon>Propionibacteriales</taxon>
        <taxon>Nocardioidaceae</taxon>
        <taxon>Nocardioides</taxon>
    </lineage>
</organism>
<dbReference type="PANTHER" id="PTHR23426:SF65">
    <property type="entry name" value="FERREDOXIN-2, MITOCHONDRIAL"/>
    <property type="match status" value="1"/>
</dbReference>
<dbReference type="RefSeq" id="WP_068120119.1">
    <property type="nucleotide sequence ID" value="NZ_CCXJ01000236.1"/>
</dbReference>
<keyword evidence="5" id="KW-0411">Iron-sulfur</keyword>
<name>A0ABT9NNS8_9ACTN</name>
<proteinExistence type="inferred from homology"/>
<dbReference type="Pfam" id="PF00111">
    <property type="entry name" value="Fer2"/>
    <property type="match status" value="1"/>
</dbReference>
<dbReference type="InterPro" id="IPR001041">
    <property type="entry name" value="2Fe-2S_ferredoxin-type"/>
</dbReference>
<dbReference type="PANTHER" id="PTHR23426">
    <property type="entry name" value="FERREDOXIN/ADRENODOXIN"/>
    <property type="match status" value="1"/>
</dbReference>
<dbReference type="InterPro" id="IPR012675">
    <property type="entry name" value="Beta-grasp_dom_sf"/>
</dbReference>
<evidence type="ECO:0000313" key="9">
    <source>
        <dbReference type="Proteomes" id="UP001240447"/>
    </source>
</evidence>
<dbReference type="CDD" id="cd00207">
    <property type="entry name" value="fer2"/>
    <property type="match status" value="1"/>
</dbReference>
<dbReference type="InterPro" id="IPR036010">
    <property type="entry name" value="2Fe-2S_ferredoxin-like_sf"/>
</dbReference>
<keyword evidence="4" id="KW-0408">Iron</keyword>
<comment type="similarity">
    <text evidence="1">Belongs to the adrenodoxin/putidaredoxin family.</text>
</comment>
<dbReference type="EMBL" id="JAUSQM010000001">
    <property type="protein sequence ID" value="MDP9821912.1"/>
    <property type="molecule type" value="Genomic_DNA"/>
</dbReference>
<evidence type="ECO:0000256" key="3">
    <source>
        <dbReference type="ARBA" id="ARBA00022723"/>
    </source>
</evidence>
<evidence type="ECO:0000256" key="1">
    <source>
        <dbReference type="ARBA" id="ARBA00010914"/>
    </source>
</evidence>
<protein>
    <submittedName>
        <fullName evidence="8">2Fe-2S ferredoxin</fullName>
    </submittedName>
</protein>
<gene>
    <name evidence="8" type="ORF">J2S59_001721</name>
</gene>
<dbReference type="Proteomes" id="UP001240447">
    <property type="component" value="Unassembled WGS sequence"/>
</dbReference>
<evidence type="ECO:0000259" key="7">
    <source>
        <dbReference type="PROSITE" id="PS51085"/>
    </source>
</evidence>
<comment type="cofactor">
    <cofactor evidence="6">
        <name>[2Fe-2S] cluster</name>
        <dbReference type="ChEBI" id="CHEBI:190135"/>
    </cofactor>
</comment>